<evidence type="ECO:0000313" key="3">
    <source>
        <dbReference type="Proteomes" id="UP000304928"/>
    </source>
</evidence>
<dbReference type="InterPro" id="IPR014347">
    <property type="entry name" value="Tautomerase/MIF_sf"/>
</dbReference>
<sequence length="151" mass="17197">MTKSSIMPLWIIYHPSNILEDDETRAKFAKDITGIYTGIGLPAFYVVVNFIKLDVRDTYVGAKTCVDTPFVRISIEHIAVTLEDSDDVYRKTSAHINDVIKKNVQPLGAEWEFHVDETERRLWMVKGLVAPPFGSEAEKQWAKQNAATPWE</sequence>
<accession>A0A4S9ASN6</accession>
<protein>
    <recommendedName>
        <fullName evidence="1">Tautomerase cis-CaaD-like domain-containing protein</fullName>
    </recommendedName>
</protein>
<dbReference type="AlphaFoldDB" id="A0A4S9ASN6"/>
<comment type="caution">
    <text evidence="2">The sequence shown here is derived from an EMBL/GenBank/DDBJ whole genome shotgun (WGS) entry which is preliminary data.</text>
</comment>
<proteinExistence type="predicted"/>
<gene>
    <name evidence="2" type="ORF">D6D15_10037</name>
</gene>
<organism evidence="2 3">
    <name type="scientific">Aureobasidium pullulans</name>
    <name type="common">Black yeast</name>
    <name type="synonym">Pullularia pullulans</name>
    <dbReference type="NCBI Taxonomy" id="5580"/>
    <lineage>
        <taxon>Eukaryota</taxon>
        <taxon>Fungi</taxon>
        <taxon>Dikarya</taxon>
        <taxon>Ascomycota</taxon>
        <taxon>Pezizomycotina</taxon>
        <taxon>Dothideomycetes</taxon>
        <taxon>Dothideomycetidae</taxon>
        <taxon>Dothideales</taxon>
        <taxon>Saccotheciaceae</taxon>
        <taxon>Aureobasidium</taxon>
    </lineage>
</organism>
<feature type="domain" description="Tautomerase cis-CaaD-like" evidence="1">
    <location>
        <begin position="7"/>
        <end position="145"/>
    </location>
</feature>
<name>A0A4S9ASN6_AURPU</name>
<dbReference type="Proteomes" id="UP000304928">
    <property type="component" value="Unassembled WGS sequence"/>
</dbReference>
<dbReference type="Gene3D" id="3.30.429.10">
    <property type="entry name" value="Macrophage Migration Inhibitory Factor"/>
    <property type="match status" value="1"/>
</dbReference>
<dbReference type="InterPro" id="IPR028116">
    <property type="entry name" value="Cis-CaaD-like"/>
</dbReference>
<evidence type="ECO:0000313" key="2">
    <source>
        <dbReference type="EMBL" id="THW82726.1"/>
    </source>
</evidence>
<evidence type="ECO:0000259" key="1">
    <source>
        <dbReference type="Pfam" id="PF14832"/>
    </source>
</evidence>
<reference evidence="2 3" key="1">
    <citation type="submission" date="2018-10" db="EMBL/GenBank/DDBJ databases">
        <title>Fifty Aureobasidium pullulans genomes reveal a recombining polyextremotolerant generalist.</title>
        <authorList>
            <person name="Gostincar C."/>
            <person name="Turk M."/>
            <person name="Zajc J."/>
            <person name="Gunde-Cimerman N."/>
        </authorList>
    </citation>
    <scope>NUCLEOTIDE SEQUENCE [LARGE SCALE GENOMIC DNA]</scope>
    <source>
        <strain evidence="2 3">EXF-10507</strain>
    </source>
</reference>
<dbReference type="EMBL" id="QZAR01000335">
    <property type="protein sequence ID" value="THW82726.1"/>
    <property type="molecule type" value="Genomic_DNA"/>
</dbReference>
<dbReference type="Pfam" id="PF14832">
    <property type="entry name" value="Tautomerase_3"/>
    <property type="match status" value="1"/>
</dbReference>